<dbReference type="EC" id="2.7.13.3" evidence="2"/>
<name>A0A6L3ZG41_9FLAO</name>
<dbReference type="InterPro" id="IPR036097">
    <property type="entry name" value="HisK_dim/P_sf"/>
</dbReference>
<dbReference type="AlphaFoldDB" id="A0A6L3ZG41"/>
<dbReference type="InterPro" id="IPR005467">
    <property type="entry name" value="His_kinase_dom"/>
</dbReference>
<dbReference type="GO" id="GO:0004721">
    <property type="term" value="F:phosphoprotein phosphatase activity"/>
    <property type="evidence" value="ECO:0007669"/>
    <property type="project" value="TreeGrafter"/>
</dbReference>
<dbReference type="InterPro" id="IPR003661">
    <property type="entry name" value="HisK_dim/P_dom"/>
</dbReference>
<dbReference type="InterPro" id="IPR004358">
    <property type="entry name" value="Sig_transdc_His_kin-like_C"/>
</dbReference>
<dbReference type="Gene3D" id="1.10.287.130">
    <property type="match status" value="1"/>
</dbReference>
<dbReference type="PROSITE" id="PS50109">
    <property type="entry name" value="HIS_KIN"/>
    <property type="match status" value="1"/>
</dbReference>
<dbReference type="Proteomes" id="UP000484164">
    <property type="component" value="Unassembled WGS sequence"/>
</dbReference>
<feature type="transmembrane region" description="Helical" evidence="8">
    <location>
        <begin position="21"/>
        <end position="41"/>
    </location>
</feature>
<dbReference type="SUPFAM" id="SSF55874">
    <property type="entry name" value="ATPase domain of HSP90 chaperone/DNA topoisomerase II/histidine kinase"/>
    <property type="match status" value="1"/>
</dbReference>
<evidence type="ECO:0000256" key="1">
    <source>
        <dbReference type="ARBA" id="ARBA00000085"/>
    </source>
</evidence>
<evidence type="ECO:0000256" key="6">
    <source>
        <dbReference type="ARBA" id="ARBA00023012"/>
    </source>
</evidence>
<keyword evidence="8" id="KW-0472">Membrane</keyword>
<dbReference type="SMART" id="SM00387">
    <property type="entry name" value="HATPase_c"/>
    <property type="match status" value="1"/>
</dbReference>
<dbReference type="PANTHER" id="PTHR45453:SF1">
    <property type="entry name" value="PHOSPHATE REGULON SENSOR PROTEIN PHOR"/>
    <property type="match status" value="1"/>
</dbReference>
<dbReference type="RefSeq" id="WP_151693849.1">
    <property type="nucleotide sequence ID" value="NZ_BMGX01000001.1"/>
</dbReference>
<dbReference type="PRINTS" id="PR00344">
    <property type="entry name" value="BCTRLSENSOR"/>
</dbReference>
<evidence type="ECO:0000256" key="3">
    <source>
        <dbReference type="ARBA" id="ARBA00022553"/>
    </source>
</evidence>
<dbReference type="GO" id="GO:0005886">
    <property type="term" value="C:plasma membrane"/>
    <property type="evidence" value="ECO:0007669"/>
    <property type="project" value="TreeGrafter"/>
</dbReference>
<dbReference type="InterPro" id="IPR003594">
    <property type="entry name" value="HATPase_dom"/>
</dbReference>
<proteinExistence type="predicted"/>
<keyword evidence="8" id="KW-1133">Transmembrane helix</keyword>
<sequence>MANQSLSTPNSKRTWLNPGKATLFTSLLSTGVYILIWIFPLQLDPNGWVGIPISACIPVVLGYPRIRYANKLMREVEELNERLSEQNVLREKLLAIIGHDVRGPLASLAGLVDLMDSEGMSPAEFKKWLDKVRPELEFTRETLDRLVYWAKLQMTGIVEDKEFRLGEIRSVVESNANQMAAGRNIDITFDWDQNTFISGDRMAIQITLSNLLHNAVKHSPDNSSVSVRSETGNKEIMILIEDSGQGITQSELNQLFLGPIDKNDHYATGLGVGLFLCKEFVQMNGGTITAENVLGGGARFCITLKLA</sequence>
<gene>
    <name evidence="10" type="ORF">F8C82_12130</name>
</gene>
<comment type="catalytic activity">
    <reaction evidence="1">
        <text>ATP + protein L-histidine = ADP + protein N-phospho-L-histidine.</text>
        <dbReference type="EC" id="2.7.13.3"/>
    </reaction>
</comment>
<dbReference type="InterPro" id="IPR036890">
    <property type="entry name" value="HATPase_C_sf"/>
</dbReference>
<evidence type="ECO:0000259" key="9">
    <source>
        <dbReference type="PROSITE" id="PS50109"/>
    </source>
</evidence>
<dbReference type="EMBL" id="WBVQ01000002">
    <property type="protein sequence ID" value="KAB2816422.1"/>
    <property type="molecule type" value="Genomic_DNA"/>
</dbReference>
<keyword evidence="6" id="KW-0902">Two-component regulatory system</keyword>
<keyword evidence="11" id="KW-1185">Reference proteome</keyword>
<keyword evidence="4" id="KW-0808">Transferase</keyword>
<feature type="domain" description="Histidine kinase" evidence="9">
    <location>
        <begin position="96"/>
        <end position="307"/>
    </location>
</feature>
<organism evidence="10 11">
    <name type="scientific">Phaeocystidibacter marisrubri</name>
    <dbReference type="NCBI Taxonomy" id="1577780"/>
    <lineage>
        <taxon>Bacteria</taxon>
        <taxon>Pseudomonadati</taxon>
        <taxon>Bacteroidota</taxon>
        <taxon>Flavobacteriia</taxon>
        <taxon>Flavobacteriales</taxon>
        <taxon>Phaeocystidibacteraceae</taxon>
        <taxon>Phaeocystidibacter</taxon>
    </lineage>
</organism>
<keyword evidence="5 10" id="KW-0418">Kinase</keyword>
<keyword evidence="7" id="KW-0175">Coiled coil</keyword>
<reference evidence="10 11" key="1">
    <citation type="submission" date="2019-10" db="EMBL/GenBank/DDBJ databases">
        <title>Genome sequence of Phaeocystidibacter marisrubri JCM30614 (type strain).</title>
        <authorList>
            <person name="Bowman J.P."/>
        </authorList>
    </citation>
    <scope>NUCLEOTIDE SEQUENCE [LARGE SCALE GENOMIC DNA]</scope>
    <source>
        <strain evidence="10 11">JCM 30614</strain>
    </source>
</reference>
<comment type="caution">
    <text evidence="10">The sequence shown here is derived from an EMBL/GenBank/DDBJ whole genome shotgun (WGS) entry which is preliminary data.</text>
</comment>
<dbReference type="Pfam" id="PF02518">
    <property type="entry name" value="HATPase_c"/>
    <property type="match status" value="1"/>
</dbReference>
<evidence type="ECO:0000256" key="8">
    <source>
        <dbReference type="SAM" id="Phobius"/>
    </source>
</evidence>
<protein>
    <recommendedName>
        <fullName evidence="2">histidine kinase</fullName>
        <ecNumber evidence="2">2.7.13.3</ecNumber>
    </recommendedName>
</protein>
<evidence type="ECO:0000313" key="10">
    <source>
        <dbReference type="EMBL" id="KAB2816422.1"/>
    </source>
</evidence>
<dbReference type="GO" id="GO:0000155">
    <property type="term" value="F:phosphorelay sensor kinase activity"/>
    <property type="evidence" value="ECO:0007669"/>
    <property type="project" value="InterPro"/>
</dbReference>
<dbReference type="PANTHER" id="PTHR45453">
    <property type="entry name" value="PHOSPHATE REGULON SENSOR PROTEIN PHOR"/>
    <property type="match status" value="1"/>
</dbReference>
<evidence type="ECO:0000256" key="2">
    <source>
        <dbReference type="ARBA" id="ARBA00012438"/>
    </source>
</evidence>
<keyword evidence="8" id="KW-0812">Transmembrane</keyword>
<feature type="coiled-coil region" evidence="7">
    <location>
        <begin position="66"/>
        <end position="96"/>
    </location>
</feature>
<dbReference type="SUPFAM" id="SSF47384">
    <property type="entry name" value="Homodimeric domain of signal transducing histidine kinase"/>
    <property type="match status" value="1"/>
</dbReference>
<evidence type="ECO:0000313" key="11">
    <source>
        <dbReference type="Proteomes" id="UP000484164"/>
    </source>
</evidence>
<evidence type="ECO:0000256" key="7">
    <source>
        <dbReference type="SAM" id="Coils"/>
    </source>
</evidence>
<dbReference type="GO" id="GO:0016036">
    <property type="term" value="P:cellular response to phosphate starvation"/>
    <property type="evidence" value="ECO:0007669"/>
    <property type="project" value="TreeGrafter"/>
</dbReference>
<dbReference type="OrthoDB" id="9810447at2"/>
<evidence type="ECO:0000256" key="5">
    <source>
        <dbReference type="ARBA" id="ARBA00022777"/>
    </source>
</evidence>
<dbReference type="InterPro" id="IPR050351">
    <property type="entry name" value="BphY/WalK/GraS-like"/>
</dbReference>
<dbReference type="CDD" id="cd00082">
    <property type="entry name" value="HisKA"/>
    <property type="match status" value="1"/>
</dbReference>
<dbReference type="Gene3D" id="3.30.565.10">
    <property type="entry name" value="Histidine kinase-like ATPase, C-terminal domain"/>
    <property type="match status" value="1"/>
</dbReference>
<accession>A0A6L3ZG41</accession>
<keyword evidence="3" id="KW-0597">Phosphoprotein</keyword>
<evidence type="ECO:0000256" key="4">
    <source>
        <dbReference type="ARBA" id="ARBA00022679"/>
    </source>
</evidence>
<feature type="transmembrane region" description="Helical" evidence="8">
    <location>
        <begin position="47"/>
        <end position="64"/>
    </location>
</feature>